<name>A0A8S2W5R6_9BILA</name>
<evidence type="ECO:0000313" key="1">
    <source>
        <dbReference type="EMBL" id="CAF4416315.1"/>
    </source>
</evidence>
<dbReference type="AlphaFoldDB" id="A0A8S2W5R6"/>
<feature type="non-terminal residue" evidence="1">
    <location>
        <position position="403"/>
    </location>
</feature>
<accession>A0A8S2W5R6</accession>
<comment type="caution">
    <text evidence="1">The sequence shown here is derived from an EMBL/GenBank/DDBJ whole genome shotgun (WGS) entry which is preliminary data.</text>
</comment>
<dbReference type="Proteomes" id="UP000682733">
    <property type="component" value="Unassembled WGS sequence"/>
</dbReference>
<reference evidence="1" key="1">
    <citation type="submission" date="2021-02" db="EMBL/GenBank/DDBJ databases">
        <authorList>
            <person name="Nowell W R."/>
        </authorList>
    </citation>
    <scope>NUCLEOTIDE SEQUENCE</scope>
</reference>
<proteinExistence type="predicted"/>
<evidence type="ECO:0000313" key="2">
    <source>
        <dbReference type="Proteomes" id="UP000682733"/>
    </source>
</evidence>
<protein>
    <submittedName>
        <fullName evidence="1">Uncharacterized protein</fullName>
    </submittedName>
</protein>
<sequence>MLSTDTVINTEYAIQLFGNNSYLVLDKSSINDPLDVNEKSETKSEDKSLNVWTEYKIILDIKIPCLAVETKTTLDAADEKAGAVNETTGIRKESIITTDLNESFHTAYSGEFETILNTLTLLRISESRELCITNEGRLCVSDAKSVTTLKSHEYSRLVICKKHDNMKVYVNGKLELNVSVDEQAYALNEDYIYLFKELDNSNVLSSDIVRIECKSITFKNKCIDQLSSVLESPTHSLEKFVALPFATLSNSLMSIGYKKQWIKTIIKQYNVYNIQTIDTLIRQNMQHLLDVDLVKERESKVDLLCRLNSHIDREKLKKFTKPLKLDTDADVVTACEQILEHWNELQTENTSIINDVNNSMNKSDVDSNVLINNDDDNDDIDQSDTVEVLRPKWYSKCVDKLNI</sequence>
<organism evidence="1 2">
    <name type="scientific">Didymodactylos carnosus</name>
    <dbReference type="NCBI Taxonomy" id="1234261"/>
    <lineage>
        <taxon>Eukaryota</taxon>
        <taxon>Metazoa</taxon>
        <taxon>Spiralia</taxon>
        <taxon>Gnathifera</taxon>
        <taxon>Rotifera</taxon>
        <taxon>Eurotatoria</taxon>
        <taxon>Bdelloidea</taxon>
        <taxon>Philodinida</taxon>
        <taxon>Philodinidae</taxon>
        <taxon>Didymodactylos</taxon>
    </lineage>
</organism>
<gene>
    <name evidence="1" type="ORF">TMI583_LOCUS44241</name>
</gene>
<dbReference type="EMBL" id="CAJOBA010075687">
    <property type="protein sequence ID" value="CAF4416315.1"/>
    <property type="molecule type" value="Genomic_DNA"/>
</dbReference>